<dbReference type="EMBL" id="JACEFB010000015">
    <property type="protein sequence ID" value="MBA2227541.1"/>
    <property type="molecule type" value="Genomic_DNA"/>
</dbReference>
<gene>
    <name evidence="1" type="ORF">H0921_15380</name>
</gene>
<accession>A0A7V9ACP8</accession>
<evidence type="ECO:0000313" key="1">
    <source>
        <dbReference type="EMBL" id="MBA2227541.1"/>
    </source>
</evidence>
<name>A0A7V9ACP8_9BACT</name>
<evidence type="ECO:0000313" key="2">
    <source>
        <dbReference type="Proteomes" id="UP000542342"/>
    </source>
</evidence>
<comment type="caution">
    <text evidence="1">The sequence shown here is derived from an EMBL/GenBank/DDBJ whole genome shotgun (WGS) entry which is preliminary data.</text>
</comment>
<keyword evidence="2" id="KW-1185">Reference proteome</keyword>
<dbReference type="AlphaFoldDB" id="A0A7V9ACP8"/>
<dbReference type="Proteomes" id="UP000542342">
    <property type="component" value="Unassembled WGS sequence"/>
</dbReference>
<reference evidence="1 2" key="1">
    <citation type="submission" date="2020-07" db="EMBL/GenBank/DDBJ databases">
        <title>Thermogemmata thermophila gen. nov., sp. nov., a novel moderate thermophilic planctomycete from a Kamchatka hot spring.</title>
        <authorList>
            <person name="Elcheninov A.G."/>
            <person name="Podosokorskaya O.A."/>
            <person name="Kovaleva O.L."/>
            <person name="Novikov A."/>
            <person name="Bonch-Osmolovskaya E.A."/>
            <person name="Toshchakov S.V."/>
            <person name="Kublanov I.V."/>
        </authorList>
    </citation>
    <scope>NUCLEOTIDE SEQUENCE [LARGE SCALE GENOMIC DNA]</scope>
    <source>
        <strain evidence="1 2">2918</strain>
    </source>
</reference>
<protein>
    <submittedName>
        <fullName evidence="1">Uncharacterized protein</fullName>
    </submittedName>
</protein>
<dbReference type="RefSeq" id="WP_194539405.1">
    <property type="nucleotide sequence ID" value="NZ_JACEFB010000015.1"/>
</dbReference>
<sequence length="262" mass="29422">MTHCGTITSVKSQFGRWILFAFLGLTGAALVSRGQNADPPQKSKADPILAKLDAAKKAYESEVQRIKKSLFDAFDKKEALARQDGNKKLVDQILAERLAYTTTGELPKSIPTNQYLSQLAAARKALQSAYTEAIRQLVRNKRDAEAALLEKELQDLVAGPANPSPPPPPDPRVRWATPSGRIYEHLGGKNWRERSPQGGIRTFTEVARNGDYIELQADDDRRVLVRIHATVYYWGEIDPHSRTIIWRQWLAPQEGTGRWIQP</sequence>
<organism evidence="1 2">
    <name type="scientific">Thermogemmata fonticola</name>
    <dbReference type="NCBI Taxonomy" id="2755323"/>
    <lineage>
        <taxon>Bacteria</taxon>
        <taxon>Pseudomonadati</taxon>
        <taxon>Planctomycetota</taxon>
        <taxon>Planctomycetia</taxon>
        <taxon>Gemmatales</taxon>
        <taxon>Gemmataceae</taxon>
        <taxon>Thermogemmata</taxon>
    </lineage>
</organism>
<proteinExistence type="predicted"/>